<dbReference type="InterPro" id="IPR052055">
    <property type="entry name" value="Hepadnavirus_pol/RT"/>
</dbReference>
<dbReference type="InterPro" id="IPR013762">
    <property type="entry name" value="Integrase-like_cat_sf"/>
</dbReference>
<evidence type="ECO:0000256" key="1">
    <source>
        <dbReference type="ARBA" id="ARBA00023125"/>
    </source>
</evidence>
<comment type="caution">
    <text evidence="4">The sequence shown here is derived from an EMBL/GenBank/DDBJ whole genome shotgun (WGS) entry which is preliminary data.</text>
</comment>
<dbReference type="GO" id="GO:0003677">
    <property type="term" value="F:DNA binding"/>
    <property type="evidence" value="ECO:0007669"/>
    <property type="project" value="UniProtKB-KW"/>
</dbReference>
<feature type="region of interest" description="Disordered" evidence="3">
    <location>
        <begin position="88"/>
        <end position="110"/>
    </location>
</feature>
<dbReference type="InterPro" id="IPR010998">
    <property type="entry name" value="Integrase_recombinase_N"/>
</dbReference>
<dbReference type="GO" id="GO:0015074">
    <property type="term" value="P:DNA integration"/>
    <property type="evidence" value="ECO:0007669"/>
    <property type="project" value="InterPro"/>
</dbReference>
<reference evidence="5" key="1">
    <citation type="submission" date="2014-03" db="EMBL/GenBank/DDBJ databases">
        <title>The Genome Sequence of Puccinia striiformis f. sp. tritici PST-78.</title>
        <authorList>
            <consortium name="The Broad Institute Genome Sequencing Platform"/>
            <person name="Cuomo C."/>
            <person name="Hulbert S."/>
            <person name="Chen X."/>
            <person name="Walker B."/>
            <person name="Young S.K."/>
            <person name="Zeng Q."/>
            <person name="Gargeya S."/>
            <person name="Fitzgerald M."/>
            <person name="Haas B."/>
            <person name="Abouelleil A."/>
            <person name="Alvarado L."/>
            <person name="Arachchi H.M."/>
            <person name="Berlin A.M."/>
            <person name="Chapman S.B."/>
            <person name="Goldberg J."/>
            <person name="Griggs A."/>
            <person name="Gujja S."/>
            <person name="Hansen M."/>
            <person name="Howarth C."/>
            <person name="Imamovic A."/>
            <person name="Larimer J."/>
            <person name="McCowan C."/>
            <person name="Montmayeur A."/>
            <person name="Murphy C."/>
            <person name="Neiman D."/>
            <person name="Pearson M."/>
            <person name="Priest M."/>
            <person name="Roberts A."/>
            <person name="Saif S."/>
            <person name="Shea T."/>
            <person name="Sisk P."/>
            <person name="Sykes S."/>
            <person name="Wortman J."/>
            <person name="Nusbaum C."/>
            <person name="Birren B."/>
        </authorList>
    </citation>
    <scope>NUCLEOTIDE SEQUENCE [LARGE SCALE GENOMIC DNA]</scope>
    <source>
        <strain evidence="5">race PST-78</strain>
    </source>
</reference>
<feature type="region of interest" description="Disordered" evidence="3">
    <location>
        <begin position="404"/>
        <end position="531"/>
    </location>
</feature>
<evidence type="ECO:0008006" key="6">
    <source>
        <dbReference type="Google" id="ProtNLM"/>
    </source>
</evidence>
<proteinExistence type="predicted"/>
<dbReference type="PANTHER" id="PTHR33050">
    <property type="entry name" value="REVERSE TRANSCRIPTASE DOMAIN-CONTAINING PROTEIN"/>
    <property type="match status" value="1"/>
</dbReference>
<feature type="compositionally biased region" description="Low complexity" evidence="3">
    <location>
        <begin position="98"/>
        <end position="107"/>
    </location>
</feature>
<feature type="compositionally biased region" description="Polar residues" evidence="3">
    <location>
        <begin position="501"/>
        <end position="512"/>
    </location>
</feature>
<dbReference type="GO" id="GO:0006310">
    <property type="term" value="P:DNA recombination"/>
    <property type="evidence" value="ECO:0007669"/>
    <property type="project" value="UniProtKB-KW"/>
</dbReference>
<dbReference type="InterPro" id="IPR011010">
    <property type="entry name" value="DNA_brk_join_enz"/>
</dbReference>
<feature type="compositionally biased region" description="Polar residues" evidence="3">
    <location>
        <begin position="88"/>
        <end position="97"/>
    </location>
</feature>
<dbReference type="PANTHER" id="PTHR33050:SF7">
    <property type="entry name" value="RIBONUCLEASE H"/>
    <property type="match status" value="1"/>
</dbReference>
<name>A0A0L0VN13_9BASI</name>
<keyword evidence="2" id="KW-0233">DNA recombination</keyword>
<dbReference type="Gene3D" id="1.10.150.130">
    <property type="match status" value="1"/>
</dbReference>
<dbReference type="STRING" id="1165861.A0A0L0VN13"/>
<evidence type="ECO:0000313" key="4">
    <source>
        <dbReference type="EMBL" id="KNF00673.1"/>
    </source>
</evidence>
<dbReference type="Gene3D" id="1.10.443.10">
    <property type="entry name" value="Intergrase catalytic core"/>
    <property type="match status" value="1"/>
</dbReference>
<evidence type="ECO:0000313" key="5">
    <source>
        <dbReference type="Proteomes" id="UP000054564"/>
    </source>
</evidence>
<feature type="compositionally biased region" description="Polar residues" evidence="3">
    <location>
        <begin position="448"/>
        <end position="465"/>
    </location>
</feature>
<feature type="compositionally biased region" description="Polar residues" evidence="3">
    <location>
        <begin position="32"/>
        <end position="49"/>
    </location>
</feature>
<accession>A0A0L0VN13</accession>
<evidence type="ECO:0000256" key="2">
    <source>
        <dbReference type="ARBA" id="ARBA00023172"/>
    </source>
</evidence>
<feature type="compositionally biased region" description="Low complexity" evidence="3">
    <location>
        <begin position="466"/>
        <end position="476"/>
    </location>
</feature>
<sequence>MVDDVIARTTRRMKNLTPQMPGHTVDSTVLPSTADNSSAIVNGSTSQSLPPVETIENADDVTVESGLLGSRTSADVNITPKSNVTVPSLTVPDNSLESSAATGTGSAADRDFPALATDVSLNFKEILSKVPTFQDEETLVVNKEKMTVAAIKSDEDKLLDKIMQASKAGDRDTAELLCRLYGRVTSSASLKPPTNLSEMRSVSSDAGHAGQQTVKPVAKSLVYVAGALAGHMEISFTPFFDKALRILHGIIPLTIFDKAWQERCMNNNMFSDKKKSEERNGEYVGYTYPNKWTQSYAKWNGNHRNFLITIRDVYKHDGFVPWLIAHKGNVDQIVSECGFLTGFRYDILVRQNAFAFPVPQPDGSQSVPDISVFRTDIKDKVYELTRRLDELEYANNPYAYNCQKYNWDPTTGKPKSNKNKTFDNPGIQEGSGGSKGRSYRGRGDWTNRNDQGGGDYNSTNNNQTSWNDGGNDNGWGQKRKADTTMWGGRSNSYRGEDYSRKNVNPSAGSTQGPPRYNNKKDNGAKTGGSGKDTIIHNAVVRLDNSETLSIPREIRCEMNVQKWEKILKKHDLLPKFQDVLDGFVLGFDQGIPEHGIKGLRFFTPDNHSSSEVAKEKIESSIAKELATSRMYGPFSHAAVEREFGFFRSNPLGAVVNGDGTVRPINDLSFPRGNILVPSVNSFVDADQFKTSWDDFKTVSKFFSEDRRAFDLALFDWEKAYRQIPTKREQWKYLLVKDFNGDFLVDTRITFGGVAGCGSFGRPADAWKLIMKNEFKLVNVFRWVDDNLFVKLKTDSISMKDIITLSSEMGVMTNEKKGSPFSDEQKFIGFVWNGTTKTVRLPEGKVEQRINQISRFLVIENKFSYEEVEVLVGRLNHVTYLLPHLKCNLGSMYRWMKSWMRRRARQHTPLDVLKDLAVWVETLNNYEHTRIISWGPAVHIGWVGDASTSFGIGVLVGGSWAQFKLVDQQANPKGISLLETVAVRLGLLMVLKIRPQEGTRLVVWTDNTTTENSINNKKSRDVETNMEWSKIQTLLLSCHIDLLAKRVTSKNNKADALSRGIRSGQDVKHQVVIDMPTNMNQVFILRIRDFTSNGIELMEPTEMDVHVLNGWQLATLKGYNSAVRKFLMYMRSVDRKFKLPARAGDIFNFCFWCGRTTTKNEPWEISAITLTKYLSGLRAWHDYHGEAYPIGVDRKIKLMVKSSAKEDAKRPKRKVKSAIKLHHLLTIADAFSAGTEEELAILDLALVAFWGMARLGEITYETASGNVGGGPKREDVKISKDEQSAIITLRGAKTAKPGELQFIRLASLGNALCPVLAVKRRIASCKDQNDSVFGFGSPAKRSNLTKYKVISSLGKLWRSTGEDGLSGHSFRVGGASLRNALGVPIVQICHLGRWVSGSYKLYIRPYKSTEIRQATDILMELNLAW</sequence>
<protein>
    <recommendedName>
        <fullName evidence="6">Tyr recombinase domain-containing protein</fullName>
    </recommendedName>
</protein>
<dbReference type="EMBL" id="AJIL01000035">
    <property type="protein sequence ID" value="KNF00673.1"/>
    <property type="molecule type" value="Genomic_DNA"/>
</dbReference>
<keyword evidence="5" id="KW-1185">Reference proteome</keyword>
<gene>
    <name evidence="4" type="ORF">PSTG_06086</name>
</gene>
<keyword evidence="1" id="KW-0238">DNA-binding</keyword>
<dbReference type="SUPFAM" id="SSF56349">
    <property type="entry name" value="DNA breaking-rejoining enzymes"/>
    <property type="match status" value="1"/>
</dbReference>
<evidence type="ECO:0000256" key="3">
    <source>
        <dbReference type="SAM" id="MobiDB-lite"/>
    </source>
</evidence>
<organism evidence="4 5">
    <name type="scientific">Puccinia striiformis f. sp. tritici PST-78</name>
    <dbReference type="NCBI Taxonomy" id="1165861"/>
    <lineage>
        <taxon>Eukaryota</taxon>
        <taxon>Fungi</taxon>
        <taxon>Dikarya</taxon>
        <taxon>Basidiomycota</taxon>
        <taxon>Pucciniomycotina</taxon>
        <taxon>Pucciniomycetes</taxon>
        <taxon>Pucciniales</taxon>
        <taxon>Pucciniaceae</taxon>
        <taxon>Puccinia</taxon>
    </lineage>
</organism>
<feature type="region of interest" description="Disordered" evidence="3">
    <location>
        <begin position="32"/>
        <end position="51"/>
    </location>
</feature>
<dbReference type="Proteomes" id="UP000054564">
    <property type="component" value="Unassembled WGS sequence"/>
</dbReference>